<dbReference type="FunFam" id="2.120.10.90:FF:000004">
    <property type="entry name" value="DNA gyrase subunit A"/>
    <property type="match status" value="1"/>
</dbReference>
<dbReference type="AlphaFoldDB" id="A0A839HF62"/>
<dbReference type="InterPro" id="IPR013758">
    <property type="entry name" value="Topo_IIA_A/C_ab"/>
</dbReference>
<reference evidence="10 11" key="1">
    <citation type="journal article" date="2020" name="Arch. Microbiol.">
        <title>The genome sequence of the giant phototrophic gammaproteobacterium Thiospirillum jenense gives insight into its physiological properties and phylogenetic relationships.</title>
        <authorList>
            <person name="Imhoff J.F."/>
            <person name="Meyer T.E."/>
            <person name="Kyndt J.A."/>
        </authorList>
    </citation>
    <scope>NUCLEOTIDE SEQUENCE [LARGE SCALE GENOMIC DNA]</scope>
    <source>
        <strain evidence="10 11">DSM 216</strain>
    </source>
</reference>
<sequence>MSDLTKADFAKEVLLVNLEDEMQRSYLDYAMSVIVGRALPDVRDGLKPVHRRVLFAMKELGNDWNKAYKKSARVVGDVLGRLHPHGDTAVYDSMVRMAQPFSLRYLLVDGQGNFGCFTGDTKIKLVDGTEKSFAELSALPPDQVFFVYSVDRNGKIVIGEGRNARVTRKNAELLELVLDNQAVIRCTPDHRFMLRDGAYQEAQQLTPNDALMSAGNLNPTTILSSSNQLPADDNNHRITSIRQLTEYADTYDITVDEHHNFLLAAGVFVHNSVDGDAPAAMRYTEVRMTRMAHSLLDDLDKDTVDFTPNYDGSEQEPSVLPARFPNLLVNGSSGIAVGMATNVPPHSLNEIIAACLAVIADSDITIEQLMALVPGPDFPTAAIINGISGIRDAYRTGRGRIYLRARTHIETDKRSGRESIIVTELPYQVNKARLLERIAELVKEKKLEGVAELRDESDKDGMRMVVEIKRDHLPDVVLNNLFQHTQMQNVFGVNMVALVDGQPRLLNLRQLIDYFLRHRRDVVTRRSAFELRKARDRAHLLEGFTVALANLDPLIALIKAAANPAEARTALMANPWSAGNVAALLNQTNASDTRPDDLEPAFGLIDATNYRLTERQTRAILDLQLQRLTGLEQSKIHQEFNEILIKITEFLEILHNPERLMQVITDELIAIRDQYGDARRTEIRIEQADLTLLDLIEPEDMVVTLSHAGYVKAQPIAEYQAQRRGGKGRNATGTRDEDFIDRLFVANSHDTVLCFSSLGKVYWLKVHELPQAGHGARGRPMINLLQLDPGERINATLPVHNYDAGQFIFMATSHGTVKKTPLTEFARPLARGLIAVNLHDGEYLIGATITDGQQDIMLFTSAGKAVRFNESHVRAMGRTAHGVRGVSLEDGQRVISLLIAEPGSVLTVTANGYGKRTAIDEFPTKGRGTKGVLSIRTNARNGEQIGAVLVRPDDEIMLITDAGILVRTAVDGISVLGRNTQGVKLINLTDGQRLAGIERIVGLNQNSEDHAETDQSLANDDDALASDDNAVE</sequence>
<dbReference type="InterPro" id="IPR013757">
    <property type="entry name" value="Topo_IIA_A_a_sf"/>
</dbReference>
<dbReference type="GO" id="GO:0005737">
    <property type="term" value="C:cytoplasm"/>
    <property type="evidence" value="ECO:0007669"/>
    <property type="project" value="TreeGrafter"/>
</dbReference>
<dbReference type="Gene3D" id="3.30.1360.40">
    <property type="match status" value="1"/>
</dbReference>
<dbReference type="PROSITE" id="PS50818">
    <property type="entry name" value="INTEIN_C_TER"/>
    <property type="match status" value="1"/>
</dbReference>
<dbReference type="InterPro" id="IPR030934">
    <property type="entry name" value="Intein_C"/>
</dbReference>
<evidence type="ECO:0000256" key="5">
    <source>
        <dbReference type="ARBA" id="ARBA00023125"/>
    </source>
</evidence>
<dbReference type="GO" id="GO:0006265">
    <property type="term" value="P:DNA topological change"/>
    <property type="evidence" value="ECO:0007669"/>
    <property type="project" value="InterPro"/>
</dbReference>
<dbReference type="InterPro" id="IPR035516">
    <property type="entry name" value="Gyrase/topoIV_suA_C"/>
</dbReference>
<comment type="similarity">
    <text evidence="2">Belongs to the type II topoisomerase GyrA/ParC subunit family.</text>
</comment>
<dbReference type="GO" id="GO:0003918">
    <property type="term" value="F:DNA topoisomerase type II (double strand cut, ATP-hydrolyzing) activity"/>
    <property type="evidence" value="ECO:0007669"/>
    <property type="project" value="UniProtKB-EC"/>
</dbReference>
<dbReference type="SMART" id="SM00434">
    <property type="entry name" value="TOP4c"/>
    <property type="match status" value="1"/>
</dbReference>
<feature type="domain" description="Topo IIA-type catalytic" evidence="9">
    <location>
        <begin position="39"/>
        <end position="701"/>
    </location>
</feature>
<dbReference type="NCBIfam" id="TIGR01443">
    <property type="entry name" value="intein_Cterm"/>
    <property type="match status" value="1"/>
</dbReference>
<dbReference type="EC" id="5.6.2.2" evidence="3"/>
<dbReference type="Pfam" id="PF03989">
    <property type="entry name" value="DNA_gyraseA_C"/>
    <property type="match status" value="6"/>
</dbReference>
<dbReference type="InterPro" id="IPR036844">
    <property type="entry name" value="Hint_dom_sf"/>
</dbReference>
<evidence type="ECO:0000256" key="8">
    <source>
        <dbReference type="SAM" id="MobiDB-lite"/>
    </source>
</evidence>
<evidence type="ECO:0000256" key="7">
    <source>
        <dbReference type="PROSITE-ProRule" id="PRU01384"/>
    </source>
</evidence>
<dbReference type="Gene3D" id="1.10.268.10">
    <property type="entry name" value="Topoisomerase, domain 3"/>
    <property type="match status" value="1"/>
</dbReference>
<organism evidence="10 11">
    <name type="scientific">Thiospirillum jenense</name>
    <dbReference type="NCBI Taxonomy" id="1653858"/>
    <lineage>
        <taxon>Bacteria</taxon>
        <taxon>Pseudomonadati</taxon>
        <taxon>Pseudomonadota</taxon>
        <taxon>Gammaproteobacteria</taxon>
        <taxon>Chromatiales</taxon>
        <taxon>Chromatiaceae</taxon>
        <taxon>Thiospirillum</taxon>
    </lineage>
</organism>
<dbReference type="PROSITE" id="PS52040">
    <property type="entry name" value="TOPO_IIA"/>
    <property type="match status" value="1"/>
</dbReference>
<dbReference type="Pfam" id="PF14890">
    <property type="entry name" value="Intein_splicing"/>
    <property type="match status" value="1"/>
</dbReference>
<dbReference type="PANTHER" id="PTHR43493">
    <property type="entry name" value="DNA GYRASE/TOPOISOMERASE SUBUNIT A"/>
    <property type="match status" value="1"/>
</dbReference>
<dbReference type="InterPro" id="IPR006691">
    <property type="entry name" value="GyrA/parC_rep"/>
</dbReference>
<dbReference type="SMART" id="SM00306">
    <property type="entry name" value="HintN"/>
    <property type="match status" value="1"/>
</dbReference>
<dbReference type="InterPro" id="IPR003587">
    <property type="entry name" value="Hint_dom_N"/>
</dbReference>
<evidence type="ECO:0000313" key="11">
    <source>
        <dbReference type="Proteomes" id="UP000548632"/>
    </source>
</evidence>
<comment type="catalytic activity">
    <reaction evidence="1">
        <text>ATP-dependent breakage, passage and rejoining of double-stranded DNA.</text>
        <dbReference type="EC" id="5.6.2.2"/>
    </reaction>
</comment>
<feature type="compositionally biased region" description="Acidic residues" evidence="8">
    <location>
        <begin position="1019"/>
        <end position="1032"/>
    </location>
</feature>
<dbReference type="InterPro" id="IPR006141">
    <property type="entry name" value="Intein_N"/>
</dbReference>
<dbReference type="CDD" id="cd00187">
    <property type="entry name" value="TOP4c"/>
    <property type="match status" value="1"/>
</dbReference>
<comment type="caution">
    <text evidence="10">The sequence shown here is derived from an EMBL/GenBank/DDBJ whole genome shotgun (WGS) entry which is preliminary data.</text>
</comment>
<dbReference type="Gene3D" id="3.90.199.10">
    <property type="entry name" value="Topoisomerase II, domain 5"/>
    <property type="match status" value="2"/>
</dbReference>
<evidence type="ECO:0000259" key="9">
    <source>
        <dbReference type="PROSITE" id="PS52040"/>
    </source>
</evidence>
<dbReference type="FunFam" id="3.30.1360.40:FF:000002">
    <property type="entry name" value="DNA gyrase subunit A"/>
    <property type="match status" value="1"/>
</dbReference>
<evidence type="ECO:0000256" key="3">
    <source>
        <dbReference type="ARBA" id="ARBA00012895"/>
    </source>
</evidence>
<dbReference type="CDD" id="cd00081">
    <property type="entry name" value="Hint"/>
    <property type="match status" value="1"/>
</dbReference>
<feature type="region of interest" description="Disordered" evidence="8">
    <location>
        <begin position="1005"/>
        <end position="1032"/>
    </location>
</feature>
<dbReference type="RefSeq" id="WP_182583214.1">
    <property type="nucleotide sequence ID" value="NZ_JABVCQ010000008.1"/>
</dbReference>
<evidence type="ECO:0000313" key="10">
    <source>
        <dbReference type="EMBL" id="MBB1125659.1"/>
    </source>
</evidence>
<accession>A0A839HF62</accession>
<dbReference type="EMBL" id="JABVCQ010000008">
    <property type="protein sequence ID" value="MBB1125659.1"/>
    <property type="molecule type" value="Genomic_DNA"/>
</dbReference>
<dbReference type="InterPro" id="IPR002205">
    <property type="entry name" value="Topo_IIA_dom_A"/>
</dbReference>
<dbReference type="Gene3D" id="2.120.10.90">
    <property type="entry name" value="DNA gyrase/topoisomerase IV, subunit A, C-terminal"/>
    <property type="match status" value="1"/>
</dbReference>
<dbReference type="SUPFAM" id="SSF101904">
    <property type="entry name" value="GyrA/ParC C-terminal domain-like"/>
    <property type="match status" value="1"/>
</dbReference>
<dbReference type="InterPro" id="IPR013760">
    <property type="entry name" value="Topo_IIA-like_dom_sf"/>
</dbReference>
<dbReference type="PANTHER" id="PTHR43493:SF5">
    <property type="entry name" value="DNA GYRASE SUBUNIT A, CHLOROPLASTIC_MITOCHONDRIAL"/>
    <property type="match status" value="1"/>
</dbReference>
<evidence type="ECO:0000256" key="6">
    <source>
        <dbReference type="ARBA" id="ARBA00023235"/>
    </source>
</evidence>
<dbReference type="GO" id="GO:0005524">
    <property type="term" value="F:ATP binding"/>
    <property type="evidence" value="ECO:0007669"/>
    <property type="project" value="InterPro"/>
</dbReference>
<dbReference type="GO" id="GO:0016539">
    <property type="term" value="P:intein-mediated protein splicing"/>
    <property type="evidence" value="ECO:0007669"/>
    <property type="project" value="InterPro"/>
</dbReference>
<protein>
    <recommendedName>
        <fullName evidence="3">DNA topoisomerase (ATP-hydrolyzing)</fullName>
        <ecNumber evidence="3">5.6.2.2</ecNumber>
    </recommendedName>
</protein>
<evidence type="ECO:0000256" key="1">
    <source>
        <dbReference type="ARBA" id="ARBA00000185"/>
    </source>
</evidence>
<dbReference type="GO" id="GO:0009330">
    <property type="term" value="C:DNA topoisomerase type II (double strand cut, ATP-hydrolyzing) complex"/>
    <property type="evidence" value="ECO:0007669"/>
    <property type="project" value="TreeGrafter"/>
</dbReference>
<dbReference type="InterPro" id="IPR050220">
    <property type="entry name" value="Type_II_DNA_Topoisomerases"/>
</dbReference>
<dbReference type="SUPFAM" id="SSF56719">
    <property type="entry name" value="Type II DNA topoisomerase"/>
    <property type="match status" value="2"/>
</dbReference>
<dbReference type="NCBIfam" id="TIGR01445">
    <property type="entry name" value="intein_Nterm"/>
    <property type="match status" value="1"/>
</dbReference>
<keyword evidence="6" id="KW-0413">Isomerase</keyword>
<dbReference type="NCBIfam" id="NF004043">
    <property type="entry name" value="PRK05560.1"/>
    <property type="match status" value="1"/>
</dbReference>
<evidence type="ECO:0000256" key="4">
    <source>
        <dbReference type="ARBA" id="ARBA00023029"/>
    </source>
</evidence>
<dbReference type="Gene3D" id="2.170.16.10">
    <property type="entry name" value="Hedgehog/Intein (Hint) domain"/>
    <property type="match status" value="1"/>
</dbReference>
<dbReference type="Proteomes" id="UP000548632">
    <property type="component" value="Unassembled WGS sequence"/>
</dbReference>
<dbReference type="GO" id="GO:0003677">
    <property type="term" value="F:DNA binding"/>
    <property type="evidence" value="ECO:0007669"/>
    <property type="project" value="UniProtKB-UniRule"/>
</dbReference>
<dbReference type="SUPFAM" id="SSF51294">
    <property type="entry name" value="Hedgehog/intein (Hint) domain"/>
    <property type="match status" value="1"/>
</dbReference>
<dbReference type="PROSITE" id="PS50817">
    <property type="entry name" value="INTEIN_N_TER"/>
    <property type="match status" value="1"/>
</dbReference>
<keyword evidence="4" id="KW-0799">Topoisomerase</keyword>
<name>A0A839HF62_9GAMM</name>
<comment type="caution">
    <text evidence="7">Lacks conserved residue(s) required for the propagation of feature annotation.</text>
</comment>
<keyword evidence="11" id="KW-1185">Reference proteome</keyword>
<dbReference type="NCBIfam" id="TIGR01063">
    <property type="entry name" value="gyrA"/>
    <property type="match status" value="1"/>
</dbReference>
<gene>
    <name evidence="10" type="primary">gyrA</name>
    <name evidence="10" type="ORF">HUK38_05350</name>
</gene>
<dbReference type="Pfam" id="PF00521">
    <property type="entry name" value="DNA_topoisoIV"/>
    <property type="match status" value="2"/>
</dbReference>
<evidence type="ECO:0000256" key="2">
    <source>
        <dbReference type="ARBA" id="ARBA00008263"/>
    </source>
</evidence>
<proteinExistence type="inferred from homology"/>
<keyword evidence="5 7" id="KW-0238">DNA-binding</keyword>